<evidence type="ECO:0000259" key="1">
    <source>
        <dbReference type="SMART" id="SM00860"/>
    </source>
</evidence>
<accession>A0ABW9JAA7</accession>
<evidence type="ECO:0000313" key="2">
    <source>
        <dbReference type="EMBL" id="MFN0257488.1"/>
    </source>
</evidence>
<dbReference type="EMBL" id="SSHJ02000009">
    <property type="protein sequence ID" value="MFN0257488.1"/>
    <property type="molecule type" value="Genomic_DNA"/>
</dbReference>
<gene>
    <name evidence="2" type="ORF">E6A44_018010</name>
</gene>
<keyword evidence="3" id="KW-1185">Reference proteome</keyword>
<dbReference type="Pfam" id="PF09346">
    <property type="entry name" value="SMI1_KNR4"/>
    <property type="match status" value="1"/>
</dbReference>
<organism evidence="2 3">
    <name type="scientific">Pedobacter ureilyticus</name>
    <dbReference type="NCBI Taxonomy" id="1393051"/>
    <lineage>
        <taxon>Bacteria</taxon>
        <taxon>Pseudomonadati</taxon>
        <taxon>Bacteroidota</taxon>
        <taxon>Sphingobacteriia</taxon>
        <taxon>Sphingobacteriales</taxon>
        <taxon>Sphingobacteriaceae</taxon>
        <taxon>Pedobacter</taxon>
    </lineage>
</organism>
<dbReference type="SMART" id="SM00860">
    <property type="entry name" value="SMI1_KNR4"/>
    <property type="match status" value="1"/>
</dbReference>
<proteinExistence type="predicted"/>
<comment type="caution">
    <text evidence="2">The sequence shown here is derived from an EMBL/GenBank/DDBJ whole genome shotgun (WGS) entry which is preliminary data.</text>
</comment>
<dbReference type="InterPro" id="IPR037883">
    <property type="entry name" value="Knr4/Smi1-like_sf"/>
</dbReference>
<sequence length="210" mass="24544">MAKKLKTKIMLEINKKEDIIIPFKKIGEADWEIKTSLILNAIADNWGDDLKDPVSVDEIEKLENRLGTTLPHGIKTFYENFGIADIGEQLQDFSEIGWIKDIWAENPQYGPNFTEVDQQYLPFLVTFSDYLGNGNMFCFHSETKEIFYYDHESRPYFTKMFDTVDEYLKCCLIFAQSDLFAEAEQSKVEEWTEEIVAEIIGAETVKKWRY</sequence>
<feature type="domain" description="Knr4/Smi1-like" evidence="1">
    <location>
        <begin position="53"/>
        <end position="170"/>
    </location>
</feature>
<dbReference type="InterPro" id="IPR018958">
    <property type="entry name" value="Knr4/Smi1-like_dom"/>
</dbReference>
<dbReference type="RefSeq" id="WP_211659906.1">
    <property type="nucleotide sequence ID" value="NZ_SSHJ02000009.1"/>
</dbReference>
<dbReference type="Gene3D" id="3.40.1580.10">
    <property type="entry name" value="SMI1/KNR4-like"/>
    <property type="match status" value="1"/>
</dbReference>
<dbReference type="SUPFAM" id="SSF160631">
    <property type="entry name" value="SMI1/KNR4-like"/>
    <property type="match status" value="1"/>
</dbReference>
<reference evidence="2 3" key="1">
    <citation type="submission" date="2024-12" db="EMBL/GenBank/DDBJ databases">
        <authorList>
            <person name="Hu S."/>
        </authorList>
    </citation>
    <scope>NUCLEOTIDE SEQUENCE [LARGE SCALE GENOMIC DNA]</scope>
    <source>
        <strain evidence="2 3">THG-T11</strain>
    </source>
</reference>
<protein>
    <submittedName>
        <fullName evidence="2">SMI1/KNR4 family protein</fullName>
    </submittedName>
</protein>
<dbReference type="Proteomes" id="UP001517247">
    <property type="component" value="Unassembled WGS sequence"/>
</dbReference>
<evidence type="ECO:0000313" key="3">
    <source>
        <dbReference type="Proteomes" id="UP001517247"/>
    </source>
</evidence>
<name>A0ABW9JAA7_9SPHI</name>